<evidence type="ECO:0000259" key="2">
    <source>
        <dbReference type="Pfam" id="PF20446"/>
    </source>
</evidence>
<evidence type="ECO:0000313" key="5">
    <source>
        <dbReference type="Proteomes" id="UP000244803"/>
    </source>
</evidence>
<feature type="domain" description="ATPase of the ABC class C-terminal" evidence="1">
    <location>
        <begin position="262"/>
        <end position="527"/>
    </location>
</feature>
<dbReference type="Pfam" id="PF09818">
    <property type="entry name" value="ABC_ATPase"/>
    <property type="match status" value="1"/>
</dbReference>
<dbReference type="PANTHER" id="PTHR38149:SF1">
    <property type="entry name" value="ATPASE"/>
    <property type="match status" value="1"/>
</dbReference>
<evidence type="ECO:0008006" key="6">
    <source>
        <dbReference type="Google" id="ProtNLM"/>
    </source>
</evidence>
<dbReference type="InterPro" id="IPR046834">
    <property type="entry name" value="ABC_ATPase_C"/>
</dbReference>
<feature type="domain" description="ATPase of the ABC class N-terminal" evidence="2">
    <location>
        <begin position="93"/>
        <end position="255"/>
    </location>
</feature>
<dbReference type="Proteomes" id="UP000244803">
    <property type="component" value="Chromosome 4"/>
</dbReference>
<dbReference type="PANTHER" id="PTHR38149">
    <property type="entry name" value="ATPASE"/>
    <property type="match status" value="1"/>
</dbReference>
<dbReference type="AlphaFoldDB" id="A0A976M735"/>
<dbReference type="Pfam" id="PF21117">
    <property type="entry name" value="MRB1590_C"/>
    <property type="match status" value="1"/>
</dbReference>
<organism evidence="4 5">
    <name type="scientific">Theileria orientalis</name>
    <dbReference type="NCBI Taxonomy" id="68886"/>
    <lineage>
        <taxon>Eukaryota</taxon>
        <taxon>Sar</taxon>
        <taxon>Alveolata</taxon>
        <taxon>Apicomplexa</taxon>
        <taxon>Aconoidasida</taxon>
        <taxon>Piroplasmida</taxon>
        <taxon>Theileriidae</taxon>
        <taxon>Theileria</taxon>
    </lineage>
</organism>
<feature type="domain" description="MRB1590-like C-terminal" evidence="3">
    <location>
        <begin position="562"/>
        <end position="672"/>
    </location>
</feature>
<evidence type="ECO:0000313" key="4">
    <source>
        <dbReference type="EMBL" id="UKJ89861.1"/>
    </source>
</evidence>
<dbReference type="InterPro" id="IPR049069">
    <property type="entry name" value="MRB1590-like_C"/>
</dbReference>
<dbReference type="SUPFAM" id="SSF52540">
    <property type="entry name" value="P-loop containing nucleoside triphosphate hydrolases"/>
    <property type="match status" value="1"/>
</dbReference>
<sequence length="690" mass="77211">MKYNDYKRNTRGNNSLSSLSDYAHNIKKKMGPKSTSRWGRKLDKESTHNFGNITGNEDIGGCNPEYKFPESFFDEQDDGYFWPPMSTMKKTGDLYKVLRGKEGAPYGNYKSLLGEWTIENGTIAVTFDRIQSDPFAPPSNFRVRISQNEANFPHDLIVPKIRNVASRDYIARGISDYLSNLESGQPFKSFGKKKGFHITTPSQYVLDRKSVILTPDFVEARLYVDMPAHGRRIDGRQAARLFGDLLPKLCKKLLYFESYEGNKFYKHVECLEDQQCLRNSLESLGLVAFVANGSILPRHSGTSHKPLKSPDVKLFKSPENLEVTIKTPNRGDVVGMGIKAGVTVIVGGGYHGKTTLLEALQLGVYNKVPGDGREFVVTSPNCVKIRAEDGRSVNRLDISTFIGNLPNGKSGTDFSTKDASGSTSQAAGIMESLEMGADLLLIDEDISASNFMYRDQLMDELVSKDKEPITPFLSLVRPFYDKLKVSTILVSGSCGLFTTQADLVLQMDEYECLDVTEKSKHLASKRGIDSVPKINLDPLKLFNGSIKSRLIGKSTFARPARKVKQRGLDKISYGADDIDLRLVEQLVEVGQTCTITNILMYLEDLYRGPQEPKRTLRELLEFLYDKWNTNAQVGFTGLDQVNGFRHFPAGDCSMPRIFEVAAAINRMGTLAVTDFVESEYRPQQKYSLTD</sequence>
<protein>
    <recommendedName>
        <fullName evidence="6">ATPase</fullName>
    </recommendedName>
</protein>
<proteinExistence type="predicted"/>
<dbReference type="InterPro" id="IPR019195">
    <property type="entry name" value="ABC_ATPase_put"/>
</dbReference>
<evidence type="ECO:0000259" key="1">
    <source>
        <dbReference type="Pfam" id="PF09818"/>
    </source>
</evidence>
<evidence type="ECO:0000259" key="3">
    <source>
        <dbReference type="Pfam" id="PF21117"/>
    </source>
</evidence>
<reference evidence="4" key="1">
    <citation type="submission" date="2022-07" db="EMBL/GenBank/DDBJ databases">
        <title>Evaluation of T. orientalis genome assembly methods using nanopore sequencing and analysis of variation between genomes.</title>
        <authorList>
            <person name="Yam J."/>
            <person name="Micallef M.L."/>
            <person name="Liu M."/>
            <person name="Djordjevic S.P."/>
            <person name="Bogema D.R."/>
            <person name="Jenkins C."/>
        </authorList>
    </citation>
    <scope>NUCLEOTIDE SEQUENCE</scope>
    <source>
        <strain evidence="4">Fish Creek</strain>
    </source>
</reference>
<dbReference type="InterPro" id="IPR046833">
    <property type="entry name" value="ABC_N"/>
</dbReference>
<name>A0A976M735_THEOR</name>
<gene>
    <name evidence="4" type="ORF">MACJ_003115</name>
</gene>
<dbReference type="EMBL" id="CP056067">
    <property type="protein sequence ID" value="UKJ89861.1"/>
    <property type="molecule type" value="Genomic_DNA"/>
</dbReference>
<dbReference type="OrthoDB" id="189459at2759"/>
<accession>A0A976M735</accession>
<dbReference type="InterPro" id="IPR027417">
    <property type="entry name" value="P-loop_NTPase"/>
</dbReference>
<dbReference type="Pfam" id="PF20446">
    <property type="entry name" value="ABC_N"/>
    <property type="match status" value="1"/>
</dbReference>